<comment type="subcellular location">
    <subcellularLocation>
        <location evidence="8">Cytoplasm</location>
    </subcellularLocation>
</comment>
<feature type="binding site" evidence="8">
    <location>
        <begin position="145"/>
        <end position="148"/>
    </location>
    <ligand>
        <name>ATP</name>
        <dbReference type="ChEBI" id="CHEBI:30616"/>
    </ligand>
</feature>
<evidence type="ECO:0000256" key="2">
    <source>
        <dbReference type="ARBA" id="ARBA00009256"/>
    </source>
</evidence>
<sequence length="305" mass="32005">MIVVRDKDTLHKVRSGLSGVVGVVMTMGALHDGHRALIEAARAQCDAVLVTIFVNPLQFGPNEDLDRYPRPLDDDLALSEQAGVDVVFAPNEAEMYPSWPPAVRVDPGPLGRELEGASRPGFFDGVLTVVLKLLHLTAPHAVFFGEKDYQQLALVRRMVRDLDVRTDAAPVRVVGVPTIREPSGLARSSRNSYLSGPDRDAALALSAALRAGAEAAVGGPVAALAAARVVLDAAPVELDYLTLTGPDLGPAPEVGPGRLLVAARVGTTRLIDNLHVDLGPDSESRGPAAGSKTGPGGHKPSTAQE</sequence>
<keyword evidence="11" id="KW-1185">Reference proteome</keyword>
<dbReference type="SUPFAM" id="SSF52374">
    <property type="entry name" value="Nucleotidylyl transferase"/>
    <property type="match status" value="1"/>
</dbReference>
<comment type="subunit">
    <text evidence="8">Homodimer.</text>
</comment>
<dbReference type="EMBL" id="AP023354">
    <property type="protein sequence ID" value="BCJ27754.1"/>
    <property type="molecule type" value="Genomic_DNA"/>
</dbReference>
<keyword evidence="8" id="KW-0963">Cytoplasm</keyword>
<feature type="binding site" evidence="8">
    <location>
        <begin position="27"/>
        <end position="34"/>
    </location>
    <ligand>
        <name>ATP</name>
        <dbReference type="ChEBI" id="CHEBI:30616"/>
    </ligand>
</feature>
<dbReference type="KEGG" id="aser:Asera_18620"/>
<keyword evidence="6 8" id="KW-0067">ATP-binding</keyword>
<dbReference type="PANTHER" id="PTHR21299">
    <property type="entry name" value="CYTIDYLATE KINASE/PANTOATE-BETA-ALANINE LIGASE"/>
    <property type="match status" value="1"/>
</dbReference>
<name>A0A810KXD5_9ACTN</name>
<dbReference type="Gene3D" id="3.30.1300.10">
    <property type="entry name" value="Pantoate-beta-alanine ligase, C-terminal domain"/>
    <property type="match status" value="1"/>
</dbReference>
<evidence type="ECO:0000313" key="11">
    <source>
        <dbReference type="Proteomes" id="UP000680750"/>
    </source>
</evidence>
<feature type="binding site" evidence="8">
    <location>
        <position position="58"/>
    </location>
    <ligand>
        <name>(R)-pantoate</name>
        <dbReference type="ChEBI" id="CHEBI:15980"/>
    </ligand>
</feature>
<dbReference type="HAMAP" id="MF_00158">
    <property type="entry name" value="PanC"/>
    <property type="match status" value="1"/>
</dbReference>
<feature type="binding site" evidence="8">
    <location>
        <position position="58"/>
    </location>
    <ligand>
        <name>beta-alanine</name>
        <dbReference type="ChEBI" id="CHEBI:57966"/>
    </ligand>
</feature>
<dbReference type="OrthoDB" id="9773087at2"/>
<evidence type="ECO:0000256" key="4">
    <source>
        <dbReference type="ARBA" id="ARBA00022655"/>
    </source>
</evidence>
<dbReference type="EC" id="6.3.2.1" evidence="8"/>
<dbReference type="GO" id="GO:0004592">
    <property type="term" value="F:pantoate-beta-alanine ligase activity"/>
    <property type="evidence" value="ECO:0007669"/>
    <property type="project" value="UniProtKB-UniRule"/>
</dbReference>
<evidence type="ECO:0000256" key="6">
    <source>
        <dbReference type="ARBA" id="ARBA00022840"/>
    </source>
</evidence>
<gene>
    <name evidence="8 10" type="primary">panC</name>
    <name evidence="10" type="ORF">Asera_18620</name>
</gene>
<feature type="binding site" evidence="8">
    <location>
        <begin position="187"/>
        <end position="190"/>
    </location>
    <ligand>
        <name>ATP</name>
        <dbReference type="ChEBI" id="CHEBI:30616"/>
    </ligand>
</feature>
<protein>
    <recommendedName>
        <fullName evidence="8">Pantothenate synthetase</fullName>
        <shortName evidence="8">PS</shortName>
        <ecNumber evidence="8">6.3.2.1</ecNumber>
    </recommendedName>
    <alternativeName>
        <fullName evidence="8">Pantoate--beta-alanine ligase</fullName>
    </alternativeName>
    <alternativeName>
        <fullName evidence="8">Pantoate-activating enzyme</fullName>
    </alternativeName>
</protein>
<reference evidence="10" key="1">
    <citation type="submission" date="2020-08" db="EMBL/GenBank/DDBJ databases">
        <title>Whole genome shotgun sequence of Actinocatenispora sera NBRC 101916.</title>
        <authorList>
            <person name="Komaki H."/>
            <person name="Tamura T."/>
        </authorList>
    </citation>
    <scope>NUCLEOTIDE SEQUENCE</scope>
    <source>
        <strain evidence="10">NBRC 101916</strain>
    </source>
</reference>
<feature type="active site" description="Proton donor" evidence="8">
    <location>
        <position position="34"/>
    </location>
</feature>
<dbReference type="PANTHER" id="PTHR21299:SF1">
    <property type="entry name" value="PANTOATE--BETA-ALANINE LIGASE"/>
    <property type="match status" value="1"/>
</dbReference>
<comment type="similarity">
    <text evidence="2 8">Belongs to the pantothenate synthetase family.</text>
</comment>
<dbReference type="InterPro" id="IPR003721">
    <property type="entry name" value="Pantoate_ligase"/>
</dbReference>
<comment type="function">
    <text evidence="8">Catalyzes the condensation of pantoate with beta-alanine in an ATP-dependent reaction via a pantoyl-adenylate intermediate.</text>
</comment>
<dbReference type="Pfam" id="PF02569">
    <property type="entry name" value="Pantoate_ligase"/>
    <property type="match status" value="1"/>
</dbReference>
<feature type="binding site" evidence="8">
    <location>
        <position position="179"/>
    </location>
    <ligand>
        <name>ATP</name>
        <dbReference type="ChEBI" id="CHEBI:30616"/>
    </ligand>
</feature>
<dbReference type="NCBIfam" id="TIGR00018">
    <property type="entry name" value="panC"/>
    <property type="match status" value="1"/>
</dbReference>
<keyword evidence="5 8" id="KW-0547">Nucleotide-binding</keyword>
<proteinExistence type="inferred from homology"/>
<evidence type="ECO:0000256" key="1">
    <source>
        <dbReference type="ARBA" id="ARBA00004990"/>
    </source>
</evidence>
<evidence type="ECO:0000256" key="3">
    <source>
        <dbReference type="ARBA" id="ARBA00022598"/>
    </source>
</evidence>
<evidence type="ECO:0000256" key="8">
    <source>
        <dbReference type="HAMAP-Rule" id="MF_00158"/>
    </source>
</evidence>
<feature type="binding site" evidence="8">
    <location>
        <position position="151"/>
    </location>
    <ligand>
        <name>(R)-pantoate</name>
        <dbReference type="ChEBI" id="CHEBI:15980"/>
    </ligand>
</feature>
<dbReference type="InterPro" id="IPR014729">
    <property type="entry name" value="Rossmann-like_a/b/a_fold"/>
</dbReference>
<dbReference type="GO" id="GO:0005829">
    <property type="term" value="C:cytosol"/>
    <property type="evidence" value="ECO:0007669"/>
    <property type="project" value="TreeGrafter"/>
</dbReference>
<dbReference type="InterPro" id="IPR004821">
    <property type="entry name" value="Cyt_trans-like"/>
</dbReference>
<dbReference type="InterPro" id="IPR042176">
    <property type="entry name" value="Pantoate_ligase_C"/>
</dbReference>
<keyword evidence="4 8" id="KW-0566">Pantothenate biosynthesis</keyword>
<comment type="catalytic activity">
    <reaction evidence="7 8">
        <text>(R)-pantoate + beta-alanine + ATP = (R)-pantothenate + AMP + diphosphate + H(+)</text>
        <dbReference type="Rhea" id="RHEA:10912"/>
        <dbReference type="ChEBI" id="CHEBI:15378"/>
        <dbReference type="ChEBI" id="CHEBI:15980"/>
        <dbReference type="ChEBI" id="CHEBI:29032"/>
        <dbReference type="ChEBI" id="CHEBI:30616"/>
        <dbReference type="ChEBI" id="CHEBI:33019"/>
        <dbReference type="ChEBI" id="CHEBI:57966"/>
        <dbReference type="ChEBI" id="CHEBI:456215"/>
        <dbReference type="EC" id="6.3.2.1"/>
    </reaction>
</comment>
<dbReference type="Proteomes" id="UP000680750">
    <property type="component" value="Chromosome"/>
</dbReference>
<comment type="pathway">
    <text evidence="1 8">Cofactor biosynthesis; (R)-pantothenate biosynthesis; (R)-pantothenate from (R)-pantoate and beta-alanine: step 1/1.</text>
</comment>
<accession>A0A810KXD5</accession>
<comment type="miscellaneous">
    <text evidence="8">The reaction proceeds by a bi uni uni bi ping pong mechanism.</text>
</comment>
<dbReference type="UniPathway" id="UPA00028">
    <property type="reaction ID" value="UER00005"/>
</dbReference>
<organism evidence="10 11">
    <name type="scientific">Actinocatenispora sera</name>
    <dbReference type="NCBI Taxonomy" id="390989"/>
    <lineage>
        <taxon>Bacteria</taxon>
        <taxon>Bacillati</taxon>
        <taxon>Actinomycetota</taxon>
        <taxon>Actinomycetes</taxon>
        <taxon>Micromonosporales</taxon>
        <taxon>Micromonosporaceae</taxon>
        <taxon>Actinocatenispora</taxon>
    </lineage>
</organism>
<dbReference type="AlphaFoldDB" id="A0A810KXD5"/>
<evidence type="ECO:0000313" key="10">
    <source>
        <dbReference type="EMBL" id="BCJ27754.1"/>
    </source>
</evidence>
<keyword evidence="3 8" id="KW-0436">Ligase</keyword>
<dbReference type="GO" id="GO:0005524">
    <property type="term" value="F:ATP binding"/>
    <property type="evidence" value="ECO:0007669"/>
    <property type="project" value="UniProtKB-KW"/>
</dbReference>
<dbReference type="NCBIfam" id="TIGR00125">
    <property type="entry name" value="cyt_tran_rel"/>
    <property type="match status" value="1"/>
</dbReference>
<evidence type="ECO:0000256" key="7">
    <source>
        <dbReference type="ARBA" id="ARBA00048258"/>
    </source>
</evidence>
<feature type="region of interest" description="Disordered" evidence="9">
    <location>
        <begin position="275"/>
        <end position="305"/>
    </location>
</feature>
<evidence type="ECO:0000256" key="9">
    <source>
        <dbReference type="SAM" id="MobiDB-lite"/>
    </source>
</evidence>
<dbReference type="Gene3D" id="3.40.50.620">
    <property type="entry name" value="HUPs"/>
    <property type="match status" value="1"/>
</dbReference>
<dbReference type="CDD" id="cd00560">
    <property type="entry name" value="PanC"/>
    <property type="match status" value="1"/>
</dbReference>
<dbReference type="GO" id="GO:0015940">
    <property type="term" value="P:pantothenate biosynthetic process"/>
    <property type="evidence" value="ECO:0007669"/>
    <property type="project" value="UniProtKB-UniRule"/>
</dbReference>
<evidence type="ECO:0000256" key="5">
    <source>
        <dbReference type="ARBA" id="ARBA00022741"/>
    </source>
</evidence>